<dbReference type="InterPro" id="IPR005952">
    <property type="entry name" value="Phosphogly_mut1"/>
</dbReference>
<dbReference type="EMBL" id="HBFK01014140">
    <property type="protein sequence ID" value="CAD8742089.1"/>
    <property type="molecule type" value="Transcribed_RNA"/>
</dbReference>
<dbReference type="InterPro" id="IPR001345">
    <property type="entry name" value="PG/BPGM_mutase_AS"/>
</dbReference>
<dbReference type="PANTHER" id="PTHR11931">
    <property type="entry name" value="PHOSPHOGLYCERATE MUTASE"/>
    <property type="match status" value="1"/>
</dbReference>
<accession>A0A6U2IZN2</accession>
<dbReference type="Pfam" id="PF00300">
    <property type="entry name" value="His_Phos_1"/>
    <property type="match status" value="2"/>
</dbReference>
<feature type="active site" description="Proton donor/acceptor" evidence="4">
    <location>
        <position position="152"/>
    </location>
</feature>
<evidence type="ECO:0000256" key="1">
    <source>
        <dbReference type="ARBA" id="ARBA00006717"/>
    </source>
</evidence>
<sequence>MPQAHRSIVSIMIVLFAAATPSRCFSRCFGAGIGLGKQGQHTRIHRTFLSCLQGQSGEKKNLVDGTYQVVLMRHGESEWNKERRFISWVDSPLTPNGVKEAVAAGVAVGEAGMVFDAVYTSFLSRAVKTAFVVLEESRQCHVPITPRWRLNERFVGCLVGHTMDSAMDMYGPDLMRDWRATADIPPDPIDPSSPHNPASEERYASLEGCTVPTTECLLDVKARVAQVWDKEIAPAIRSGKRVAIVAHENSLRALLMHIDPAIPADQVLKFEVPRATPLVYSLDPKTLTPRVFSDSALPLSGRLLLGDNCDVNAQADGCQLTNDGKGEVSMDAAAGFR</sequence>
<feature type="chain" id="PRO_5030159998" description="Phosphoglycerate mutase" evidence="9">
    <location>
        <begin position="25"/>
        <end position="337"/>
    </location>
</feature>
<dbReference type="Gene3D" id="3.40.50.1240">
    <property type="entry name" value="Phosphoglycerate mutase-like"/>
    <property type="match status" value="1"/>
</dbReference>
<dbReference type="GO" id="GO:0006096">
    <property type="term" value="P:glycolytic process"/>
    <property type="evidence" value="ECO:0007669"/>
    <property type="project" value="UniProtKB-KW"/>
</dbReference>
<evidence type="ECO:0000256" key="9">
    <source>
        <dbReference type="SAM" id="SignalP"/>
    </source>
</evidence>
<proteinExistence type="inferred from homology"/>
<name>A0A6U2IZN2_HEMAN</name>
<keyword evidence="9" id="KW-0732">Signal</keyword>
<feature type="signal peptide" evidence="9">
    <location>
        <begin position="1"/>
        <end position="24"/>
    </location>
</feature>
<reference evidence="10" key="1">
    <citation type="submission" date="2021-01" db="EMBL/GenBank/DDBJ databases">
        <authorList>
            <person name="Corre E."/>
            <person name="Pelletier E."/>
            <person name="Niang G."/>
            <person name="Scheremetjew M."/>
            <person name="Finn R."/>
            <person name="Kale V."/>
            <person name="Holt S."/>
            <person name="Cochrane G."/>
            <person name="Meng A."/>
            <person name="Brown T."/>
            <person name="Cohen L."/>
        </authorList>
    </citation>
    <scope>NUCLEOTIDE SEQUENCE</scope>
    <source>
        <strain evidence="10">CCMP441</strain>
    </source>
</reference>
<feature type="site" description="Transition state stabilizer" evidence="6">
    <location>
        <position position="247"/>
    </location>
</feature>
<dbReference type="PROSITE" id="PS00175">
    <property type="entry name" value="PG_MUTASE"/>
    <property type="match status" value="1"/>
</dbReference>
<dbReference type="InterPro" id="IPR013078">
    <property type="entry name" value="His_Pase_superF_clade-1"/>
</dbReference>
<dbReference type="SUPFAM" id="SSF53254">
    <property type="entry name" value="Phosphoglycerate mutase-like"/>
    <property type="match status" value="1"/>
</dbReference>
<dbReference type="EC" id="5.4.2.11" evidence="7"/>
<gene>
    <name evidence="10" type="ORF">HAND1043_LOCUS8583</name>
</gene>
<dbReference type="CDD" id="cd07067">
    <property type="entry name" value="HP_PGM_like"/>
    <property type="match status" value="1"/>
</dbReference>
<feature type="binding site" evidence="5">
    <location>
        <begin position="73"/>
        <end position="80"/>
    </location>
    <ligand>
        <name>substrate</name>
    </ligand>
</feature>
<keyword evidence="2 7" id="KW-0324">Glycolysis</keyword>
<dbReference type="NCBIfam" id="TIGR01258">
    <property type="entry name" value="pgm_1"/>
    <property type="match status" value="1"/>
</dbReference>
<dbReference type="GO" id="GO:0004619">
    <property type="term" value="F:phosphoglycerate mutase activity"/>
    <property type="evidence" value="ECO:0007669"/>
    <property type="project" value="UniProtKB-EC"/>
</dbReference>
<evidence type="ECO:0000313" key="10">
    <source>
        <dbReference type="EMBL" id="CAD8742089.1"/>
    </source>
</evidence>
<evidence type="ECO:0000256" key="4">
    <source>
        <dbReference type="PIRSR" id="PIRSR613078-1"/>
    </source>
</evidence>
<evidence type="ECO:0000256" key="7">
    <source>
        <dbReference type="RuleBase" id="RU004511"/>
    </source>
</evidence>
<keyword evidence="3 7" id="KW-0413">Isomerase</keyword>
<evidence type="ECO:0000256" key="6">
    <source>
        <dbReference type="PIRSR" id="PIRSR613078-3"/>
    </source>
</evidence>
<protein>
    <recommendedName>
        <fullName evidence="7">Phosphoglycerate mutase</fullName>
        <ecNumber evidence="7">5.4.2.11</ecNumber>
    </recommendedName>
</protein>
<organism evidence="10">
    <name type="scientific">Hemiselmis andersenii</name>
    <name type="common">Cryptophyte alga</name>
    <dbReference type="NCBI Taxonomy" id="464988"/>
    <lineage>
        <taxon>Eukaryota</taxon>
        <taxon>Cryptophyceae</taxon>
        <taxon>Cryptomonadales</taxon>
        <taxon>Hemiselmidaceae</taxon>
        <taxon>Hemiselmis</taxon>
    </lineage>
</organism>
<feature type="active site" description="Tele-phosphohistidine intermediate" evidence="4">
    <location>
        <position position="74"/>
    </location>
</feature>
<evidence type="ECO:0000256" key="2">
    <source>
        <dbReference type="ARBA" id="ARBA00023152"/>
    </source>
</evidence>
<evidence type="ECO:0000256" key="5">
    <source>
        <dbReference type="PIRSR" id="PIRSR613078-2"/>
    </source>
</evidence>
<feature type="binding site" evidence="5">
    <location>
        <position position="125"/>
    </location>
    <ligand>
        <name>substrate</name>
    </ligand>
</feature>
<dbReference type="SMART" id="SM00855">
    <property type="entry name" value="PGAM"/>
    <property type="match status" value="1"/>
</dbReference>
<comment type="similarity">
    <text evidence="1 7">Belongs to the phosphoglycerate mutase family. BPG-dependent PGAM subfamily.</text>
</comment>
<evidence type="ECO:0000256" key="8">
    <source>
        <dbReference type="SAM" id="MobiDB-lite"/>
    </source>
</evidence>
<feature type="region of interest" description="Disordered" evidence="8">
    <location>
        <begin position="183"/>
        <end position="204"/>
    </location>
</feature>
<dbReference type="AlphaFoldDB" id="A0A6U2IZN2"/>
<evidence type="ECO:0000256" key="3">
    <source>
        <dbReference type="ARBA" id="ARBA00023235"/>
    </source>
</evidence>
<dbReference type="InterPro" id="IPR029033">
    <property type="entry name" value="His_PPase_superfam"/>
</dbReference>
<comment type="catalytic activity">
    <reaction evidence="7">
        <text>(2R)-2-phosphoglycerate = (2R)-3-phosphoglycerate</text>
        <dbReference type="Rhea" id="RHEA:15901"/>
        <dbReference type="ChEBI" id="CHEBI:58272"/>
        <dbReference type="ChEBI" id="CHEBI:58289"/>
        <dbReference type="EC" id="5.4.2.11"/>
    </reaction>
</comment>